<dbReference type="InterPro" id="IPR052517">
    <property type="entry name" value="GlcG_carb_metab_protein"/>
</dbReference>
<dbReference type="InterPro" id="IPR038084">
    <property type="entry name" value="PduO/GlcC-like_sf"/>
</dbReference>
<dbReference type="AlphaFoldDB" id="A0A109W5T2"/>
<dbReference type="KEGG" id="doa:AXF15_05565"/>
<evidence type="ECO:0000313" key="3">
    <source>
        <dbReference type="Proteomes" id="UP000063964"/>
    </source>
</evidence>
<evidence type="ECO:0000313" key="2">
    <source>
        <dbReference type="EMBL" id="AMD92631.1"/>
    </source>
</evidence>
<keyword evidence="3" id="KW-1185">Reference proteome</keyword>
<name>A0A109W5T2_9BACT</name>
<dbReference type="RefSeq" id="WP_066604465.1">
    <property type="nucleotide sequence ID" value="NZ_CP014230.1"/>
</dbReference>
<organism evidence="2 3">
    <name type="scientific">Desulfomicrobium orale DSM 12838</name>
    <dbReference type="NCBI Taxonomy" id="888061"/>
    <lineage>
        <taxon>Bacteria</taxon>
        <taxon>Pseudomonadati</taxon>
        <taxon>Thermodesulfobacteriota</taxon>
        <taxon>Desulfovibrionia</taxon>
        <taxon>Desulfovibrionales</taxon>
        <taxon>Desulfomicrobiaceae</taxon>
        <taxon>Desulfomicrobium</taxon>
    </lineage>
</organism>
<gene>
    <name evidence="2" type="ORF">AXF15_05565</name>
</gene>
<dbReference type="Gene3D" id="3.30.450.150">
    <property type="entry name" value="Haem-degrading domain"/>
    <property type="match status" value="1"/>
</dbReference>
<protein>
    <submittedName>
        <fullName evidence="2">PduO protein</fullName>
    </submittedName>
</protein>
<dbReference type="InterPro" id="IPR005624">
    <property type="entry name" value="PduO/GlcC-like"/>
</dbReference>
<proteinExistence type="predicted"/>
<dbReference type="Pfam" id="PF03928">
    <property type="entry name" value="HbpS-like"/>
    <property type="match status" value="1"/>
</dbReference>
<feature type="signal peptide" evidence="1">
    <location>
        <begin position="1"/>
        <end position="23"/>
    </location>
</feature>
<feature type="chain" id="PRO_5007141334" evidence="1">
    <location>
        <begin position="24"/>
        <end position="165"/>
    </location>
</feature>
<dbReference type="SUPFAM" id="SSF143744">
    <property type="entry name" value="GlcG-like"/>
    <property type="match status" value="1"/>
</dbReference>
<keyword evidence="1" id="KW-0732">Signal</keyword>
<dbReference type="EMBL" id="CP014230">
    <property type="protein sequence ID" value="AMD92631.1"/>
    <property type="molecule type" value="Genomic_DNA"/>
</dbReference>
<dbReference type="PANTHER" id="PTHR34309">
    <property type="entry name" value="SLR1406 PROTEIN"/>
    <property type="match status" value="1"/>
</dbReference>
<accession>A0A109W5T2</accession>
<dbReference type="PANTHER" id="PTHR34309:SF1">
    <property type="entry name" value="PROTEIN GLCG"/>
    <property type="match status" value="1"/>
</dbReference>
<dbReference type="Proteomes" id="UP000063964">
    <property type="component" value="Chromosome"/>
</dbReference>
<sequence>MKRFMHFTVVCCLVCLASGTALAQDVRKTLPGDLTLRQAQTVLAAALKKAEEIKVPVNIAVVDAGGNLKAFARMDDAFLGSIDIAAKKAVTARFFNMSTRDLGKASQPGQPLYGIEVSNGGLVIFAGGVLLTDKAGTIAGAVGVSGGTVDEDESIALAGAKALKD</sequence>
<reference evidence="3" key="1">
    <citation type="submission" date="2016-02" db="EMBL/GenBank/DDBJ databases">
        <authorList>
            <person name="Holder M.E."/>
            <person name="Ajami N.J."/>
            <person name="Petrosino J.F."/>
        </authorList>
    </citation>
    <scope>NUCLEOTIDE SEQUENCE [LARGE SCALE GENOMIC DNA]</scope>
    <source>
        <strain evidence="3">DSM 12838</strain>
    </source>
</reference>
<evidence type="ECO:0000256" key="1">
    <source>
        <dbReference type="SAM" id="SignalP"/>
    </source>
</evidence>